<organism evidence="12 13">
    <name type="scientific">Candidatus Gottesmanbacteria bacterium GW2011_GWB1_43_11</name>
    <dbReference type="NCBI Taxonomy" id="1618446"/>
    <lineage>
        <taxon>Bacteria</taxon>
        <taxon>Candidatus Gottesmaniibacteriota</taxon>
    </lineage>
</organism>
<keyword evidence="6" id="KW-0658">Purine biosynthesis</keyword>
<evidence type="ECO:0000256" key="10">
    <source>
        <dbReference type="PROSITE-ProRule" id="PRU00409"/>
    </source>
</evidence>
<evidence type="ECO:0000256" key="7">
    <source>
        <dbReference type="ARBA" id="ARBA00022840"/>
    </source>
</evidence>
<evidence type="ECO:0000256" key="4">
    <source>
        <dbReference type="ARBA" id="ARBA00022723"/>
    </source>
</evidence>
<dbReference type="EMBL" id="LCFD01000014">
    <property type="protein sequence ID" value="KKS85903.1"/>
    <property type="molecule type" value="Genomic_DNA"/>
</dbReference>
<reference evidence="12 13" key="1">
    <citation type="journal article" date="2015" name="Nature">
        <title>rRNA introns, odd ribosomes, and small enigmatic genomes across a large radiation of phyla.</title>
        <authorList>
            <person name="Brown C.T."/>
            <person name="Hug L.A."/>
            <person name="Thomas B.C."/>
            <person name="Sharon I."/>
            <person name="Castelle C.J."/>
            <person name="Singh A."/>
            <person name="Wilkins M.J."/>
            <person name="Williams K.H."/>
            <person name="Banfield J.F."/>
        </authorList>
    </citation>
    <scope>NUCLEOTIDE SEQUENCE [LARGE SCALE GENOMIC DNA]</scope>
</reference>
<evidence type="ECO:0000256" key="5">
    <source>
        <dbReference type="ARBA" id="ARBA00022741"/>
    </source>
</evidence>
<comment type="cofactor">
    <cofactor evidence="2">
        <name>Mg(2+)</name>
        <dbReference type="ChEBI" id="CHEBI:18420"/>
    </cofactor>
</comment>
<dbReference type="Gene3D" id="3.30.470.20">
    <property type="entry name" value="ATP-grasp fold, B domain"/>
    <property type="match status" value="1"/>
</dbReference>
<gene>
    <name evidence="12" type="ORF">UV61_C0014G0003</name>
</gene>
<dbReference type="Gene3D" id="3.30.1490.20">
    <property type="entry name" value="ATP-grasp fold, A domain"/>
    <property type="match status" value="1"/>
</dbReference>
<evidence type="ECO:0000259" key="11">
    <source>
        <dbReference type="PROSITE" id="PS50975"/>
    </source>
</evidence>
<dbReference type="Pfam" id="PF06973">
    <property type="entry name" value="DUF1297"/>
    <property type="match status" value="1"/>
</dbReference>
<dbReference type="Pfam" id="PF06849">
    <property type="entry name" value="DUF1246"/>
    <property type="match status" value="1"/>
</dbReference>
<evidence type="ECO:0000256" key="3">
    <source>
        <dbReference type="ARBA" id="ARBA00022598"/>
    </source>
</evidence>
<dbReference type="HAMAP" id="MF_01163">
    <property type="entry name" value="IMP_biosynth_PurP"/>
    <property type="match status" value="1"/>
</dbReference>
<dbReference type="PANTHER" id="PTHR38147">
    <property type="entry name" value="5-FORMAMINOIMIDAZOLE-4-CARBOXAMIDE-1-(BETA)-D-RIBOFURANOSYL 5'-MONOPHOSPHATE SYNTHETASE-RELATED"/>
    <property type="match status" value="1"/>
</dbReference>
<keyword evidence="8" id="KW-0460">Magnesium</keyword>
<dbReference type="SUPFAM" id="SSF52440">
    <property type="entry name" value="PreATP-grasp domain"/>
    <property type="match status" value="1"/>
</dbReference>
<evidence type="ECO:0000313" key="12">
    <source>
        <dbReference type="EMBL" id="KKS85903.1"/>
    </source>
</evidence>
<dbReference type="GO" id="GO:0000287">
    <property type="term" value="F:magnesium ion binding"/>
    <property type="evidence" value="ECO:0007669"/>
    <property type="project" value="InterPro"/>
</dbReference>
<accession>A0A0G1FGC7</accession>
<dbReference type="InterPro" id="IPR011761">
    <property type="entry name" value="ATP-grasp"/>
</dbReference>
<comment type="cofactor">
    <cofactor evidence="1">
        <name>Mn(2+)</name>
        <dbReference type="ChEBI" id="CHEBI:29035"/>
    </cofactor>
</comment>
<dbReference type="GO" id="GO:0016879">
    <property type="term" value="F:ligase activity, forming carbon-nitrogen bonds"/>
    <property type="evidence" value="ECO:0007669"/>
    <property type="project" value="InterPro"/>
</dbReference>
<keyword evidence="3" id="KW-0436">Ligase</keyword>
<proteinExistence type="inferred from homology"/>
<evidence type="ECO:0000256" key="9">
    <source>
        <dbReference type="ARBA" id="ARBA00023211"/>
    </source>
</evidence>
<dbReference type="InterPro" id="IPR013815">
    <property type="entry name" value="ATP_grasp_subdomain_1"/>
</dbReference>
<evidence type="ECO:0000256" key="1">
    <source>
        <dbReference type="ARBA" id="ARBA00001936"/>
    </source>
</evidence>
<dbReference type="InterPro" id="IPR016185">
    <property type="entry name" value="PreATP-grasp_dom_sf"/>
</dbReference>
<comment type="caution">
    <text evidence="12">The sequence shown here is derived from an EMBL/GenBank/DDBJ whole genome shotgun (WGS) entry which is preliminary data.</text>
</comment>
<dbReference type="PANTHER" id="PTHR38147:SF2">
    <property type="entry name" value="5-FORMAMINOIMIDAZOLE-4-CARBOXAMIDE-1-(BETA)-D-RIBOFURANOSYL 5'-MONOPHOSPHATE SYNTHETASE"/>
    <property type="match status" value="1"/>
</dbReference>
<dbReference type="AlphaFoldDB" id="A0A0G1FGC7"/>
<dbReference type="InterPro" id="IPR023656">
    <property type="entry name" value="IMP_biosynth_PurP"/>
</dbReference>
<keyword evidence="4" id="KW-0479">Metal-binding</keyword>
<dbReference type="Gene3D" id="3.40.50.20">
    <property type="match status" value="1"/>
</dbReference>
<evidence type="ECO:0000256" key="8">
    <source>
        <dbReference type="ARBA" id="ARBA00022842"/>
    </source>
</evidence>
<dbReference type="PATRIC" id="fig|1618446.3.peg.1242"/>
<evidence type="ECO:0000313" key="13">
    <source>
        <dbReference type="Proteomes" id="UP000034050"/>
    </source>
</evidence>
<dbReference type="PIRSF" id="PIRSF004602">
    <property type="entry name" value="ATPgrasp_PurP"/>
    <property type="match status" value="1"/>
</dbReference>
<dbReference type="STRING" id="1618446.UV61_C0014G0003"/>
<evidence type="ECO:0000256" key="2">
    <source>
        <dbReference type="ARBA" id="ARBA00001946"/>
    </source>
</evidence>
<dbReference type="GO" id="GO:0006188">
    <property type="term" value="P:IMP biosynthetic process"/>
    <property type="evidence" value="ECO:0007669"/>
    <property type="project" value="InterPro"/>
</dbReference>
<dbReference type="GO" id="GO:0005524">
    <property type="term" value="F:ATP binding"/>
    <property type="evidence" value="ECO:0007669"/>
    <property type="project" value="UniProtKB-UniRule"/>
</dbReference>
<evidence type="ECO:0000256" key="6">
    <source>
        <dbReference type="ARBA" id="ARBA00022755"/>
    </source>
</evidence>
<keyword evidence="5 10" id="KW-0547">Nucleotide-binding</keyword>
<dbReference type="InterPro" id="IPR010672">
    <property type="entry name" value="IMP_biosynth_PurP_N"/>
</dbReference>
<name>A0A0G1FGC7_9BACT</name>
<protein>
    <submittedName>
        <fullName evidence="12">5-formaminoimidazole-4-carboxamide-1-(Beta)-D-ribofuranosyl 5'-monophosphate synthetase</fullName>
    </submittedName>
</protein>
<dbReference type="Proteomes" id="UP000034050">
    <property type="component" value="Unassembled WGS sequence"/>
</dbReference>
<sequence>MQHYTIATLGSHSALQILKGAKDEGFKTLVVTLEDRENLYSRFSFIDEIVKIKKYSDFFKIEPQLKKRNCILIPHGSFVAYLGDEGNKKISTFYYGNKQVLDWEGDRNAQYKWLKLANITLPRQFTPQEKINYPIIVKSYGAAGGIGYFYAKNKTDFQKKLKSFVPKKYIIQEYVIGVTIYFHYFYSPLNNQLELMSIDKRYETNVDSLGRIPHVNQQGLVIDPSFVVVGNSPLVVSESLLPQVYAMGERVVSESKKLMGPKGLYGPFCLETVITPNKKIYAIEISCRIVAGTNLFVSGSPYSWLMYNEPMSTGRRIAREIKIAIQKKQLEKIVD</sequence>
<dbReference type="InterPro" id="IPR009720">
    <property type="entry name" value="IMP_biosynth_PurP_C"/>
</dbReference>
<keyword evidence="9" id="KW-0464">Manganese</keyword>
<dbReference type="SUPFAM" id="SSF56059">
    <property type="entry name" value="Glutathione synthetase ATP-binding domain-like"/>
    <property type="match status" value="1"/>
</dbReference>
<keyword evidence="7 10" id="KW-0067">ATP-binding</keyword>
<dbReference type="PROSITE" id="PS50975">
    <property type="entry name" value="ATP_GRASP"/>
    <property type="match status" value="1"/>
</dbReference>
<feature type="domain" description="ATP-grasp" evidence="11">
    <location>
        <begin position="98"/>
        <end position="326"/>
    </location>
</feature>